<evidence type="ECO:0000259" key="6">
    <source>
        <dbReference type="Pfam" id="PF03151"/>
    </source>
</evidence>
<name>A0A4P9YQ81_ROZAC</name>
<dbReference type="SUPFAM" id="SSF103481">
    <property type="entry name" value="Multidrug resistance efflux transporter EmrE"/>
    <property type="match status" value="2"/>
</dbReference>
<evidence type="ECO:0000256" key="1">
    <source>
        <dbReference type="ARBA" id="ARBA00004141"/>
    </source>
</evidence>
<keyword evidence="2 5" id="KW-0812">Transmembrane</keyword>
<dbReference type="EMBL" id="ML005012">
    <property type="protein sequence ID" value="RKP20870.1"/>
    <property type="molecule type" value="Genomic_DNA"/>
</dbReference>
<protein>
    <submittedName>
        <fullName evidence="7">TPT-domain-containing protein</fullName>
    </submittedName>
</protein>
<feature type="transmembrane region" description="Helical" evidence="5">
    <location>
        <begin position="76"/>
        <end position="95"/>
    </location>
</feature>
<feature type="transmembrane region" description="Helical" evidence="5">
    <location>
        <begin position="45"/>
        <end position="64"/>
    </location>
</feature>
<dbReference type="InterPro" id="IPR037185">
    <property type="entry name" value="EmrE-like"/>
</dbReference>
<evidence type="ECO:0000256" key="5">
    <source>
        <dbReference type="SAM" id="Phobius"/>
    </source>
</evidence>
<dbReference type="Pfam" id="PF03151">
    <property type="entry name" value="TPT"/>
    <property type="match status" value="1"/>
</dbReference>
<organism evidence="7 8">
    <name type="scientific">Rozella allomycis (strain CSF55)</name>
    <dbReference type="NCBI Taxonomy" id="988480"/>
    <lineage>
        <taxon>Eukaryota</taxon>
        <taxon>Fungi</taxon>
        <taxon>Fungi incertae sedis</taxon>
        <taxon>Cryptomycota</taxon>
        <taxon>Cryptomycota incertae sedis</taxon>
        <taxon>Rozella</taxon>
    </lineage>
</organism>
<feature type="domain" description="Sugar phosphate transporter" evidence="6">
    <location>
        <begin position="16"/>
        <end position="310"/>
    </location>
</feature>
<evidence type="ECO:0000256" key="2">
    <source>
        <dbReference type="ARBA" id="ARBA00022692"/>
    </source>
</evidence>
<dbReference type="InterPro" id="IPR004853">
    <property type="entry name" value="Sugar_P_trans_dom"/>
</dbReference>
<accession>A0A4P9YQ81</accession>
<feature type="transmembrane region" description="Helical" evidence="5">
    <location>
        <begin position="192"/>
        <end position="212"/>
    </location>
</feature>
<evidence type="ECO:0000256" key="4">
    <source>
        <dbReference type="ARBA" id="ARBA00023136"/>
    </source>
</evidence>
<proteinExistence type="predicted"/>
<evidence type="ECO:0000313" key="7">
    <source>
        <dbReference type="EMBL" id="RKP20870.1"/>
    </source>
</evidence>
<keyword evidence="4 5" id="KW-0472">Membrane</keyword>
<dbReference type="GO" id="GO:0016020">
    <property type="term" value="C:membrane"/>
    <property type="evidence" value="ECO:0007669"/>
    <property type="project" value="UniProtKB-SubCell"/>
</dbReference>
<sequence>MRPSFRFLHKHKKSFQILAYCLAWYAASALTNNINKVILSEYPYPVVLTWAQFLFTSLSSFALLKATCAKITAFQWNMALSFIPLCFLMILGHVLTSVSLSFMGVSMVHTIKGLAPLFTVTISVLFKGHKYSNDVYKALVPLTLGVLLTCYSETAFHKIGVLAAMSSTVVFSIKDLFSKQIISHFHKQMGKLLYMFYASLFSMSLLTIYQLFYPFQTSSDKGTLVFSINLEHKMTFFVFTLFIFDGLSHFMQSYFAVSVLALVSAVAYSIASLGKRLIVISSSILFFGDQISFVKVFGISLSFWGIFLYNNAKNDRSRILPL</sequence>
<dbReference type="AlphaFoldDB" id="A0A4P9YQ81"/>
<dbReference type="Proteomes" id="UP000281549">
    <property type="component" value="Unassembled WGS sequence"/>
</dbReference>
<evidence type="ECO:0000256" key="3">
    <source>
        <dbReference type="ARBA" id="ARBA00022989"/>
    </source>
</evidence>
<feature type="transmembrane region" description="Helical" evidence="5">
    <location>
        <begin position="107"/>
        <end position="126"/>
    </location>
</feature>
<comment type="subcellular location">
    <subcellularLocation>
        <location evidence="1">Membrane</location>
        <topology evidence="1">Multi-pass membrane protein</topology>
    </subcellularLocation>
</comment>
<keyword evidence="3 5" id="KW-1133">Transmembrane helix</keyword>
<dbReference type="InterPro" id="IPR050186">
    <property type="entry name" value="TPT_transporter"/>
</dbReference>
<evidence type="ECO:0000313" key="8">
    <source>
        <dbReference type="Proteomes" id="UP000281549"/>
    </source>
</evidence>
<gene>
    <name evidence="7" type="ORF">ROZALSC1DRAFT_12177</name>
</gene>
<feature type="transmembrane region" description="Helical" evidence="5">
    <location>
        <begin position="291"/>
        <end position="309"/>
    </location>
</feature>
<dbReference type="PANTHER" id="PTHR11132">
    <property type="entry name" value="SOLUTE CARRIER FAMILY 35"/>
    <property type="match status" value="1"/>
</dbReference>
<reference evidence="8" key="1">
    <citation type="journal article" date="2018" name="Nat. Microbiol.">
        <title>Leveraging single-cell genomics to expand the fungal tree of life.</title>
        <authorList>
            <person name="Ahrendt S.R."/>
            <person name="Quandt C.A."/>
            <person name="Ciobanu D."/>
            <person name="Clum A."/>
            <person name="Salamov A."/>
            <person name="Andreopoulos B."/>
            <person name="Cheng J.F."/>
            <person name="Woyke T."/>
            <person name="Pelin A."/>
            <person name="Henrissat B."/>
            <person name="Reynolds N.K."/>
            <person name="Benny G.L."/>
            <person name="Smith M.E."/>
            <person name="James T.Y."/>
            <person name="Grigoriev I.V."/>
        </authorList>
    </citation>
    <scope>NUCLEOTIDE SEQUENCE [LARGE SCALE GENOMIC DNA]</scope>
    <source>
        <strain evidence="8">CSF55</strain>
    </source>
</reference>
<feature type="transmembrane region" description="Helical" evidence="5">
    <location>
        <begin position="253"/>
        <end position="271"/>
    </location>
</feature>